<gene>
    <name evidence="2" type="ORF">ACFQ08_28525</name>
</gene>
<accession>A0ABW3DXB5</accession>
<name>A0ABW3DXB5_9ACTN</name>
<dbReference type="EMBL" id="JBHTHX010001361">
    <property type="protein sequence ID" value="MFD0888498.1"/>
    <property type="molecule type" value="Genomic_DNA"/>
</dbReference>
<evidence type="ECO:0000313" key="3">
    <source>
        <dbReference type="Proteomes" id="UP001597024"/>
    </source>
</evidence>
<keyword evidence="2" id="KW-0645">Protease</keyword>
<dbReference type="GO" id="GO:0008233">
    <property type="term" value="F:peptidase activity"/>
    <property type="evidence" value="ECO:0007669"/>
    <property type="project" value="UniProtKB-KW"/>
</dbReference>
<keyword evidence="3" id="KW-1185">Reference proteome</keyword>
<keyword evidence="1" id="KW-1133">Transmembrane helix</keyword>
<evidence type="ECO:0000256" key="1">
    <source>
        <dbReference type="SAM" id="Phobius"/>
    </source>
</evidence>
<dbReference type="Pfam" id="PF13367">
    <property type="entry name" value="PrsW-protease"/>
    <property type="match status" value="1"/>
</dbReference>
<feature type="transmembrane region" description="Helical" evidence="1">
    <location>
        <begin position="300"/>
        <end position="318"/>
    </location>
</feature>
<feature type="transmembrane region" description="Helical" evidence="1">
    <location>
        <begin position="21"/>
        <end position="39"/>
    </location>
</feature>
<feature type="transmembrane region" description="Helical" evidence="1">
    <location>
        <begin position="105"/>
        <end position="129"/>
    </location>
</feature>
<dbReference type="EC" id="3.4.-.-" evidence="2"/>
<reference evidence="3" key="1">
    <citation type="journal article" date="2019" name="Int. J. Syst. Evol. Microbiol.">
        <title>The Global Catalogue of Microorganisms (GCM) 10K type strain sequencing project: providing services to taxonomists for standard genome sequencing and annotation.</title>
        <authorList>
            <consortium name="The Broad Institute Genomics Platform"/>
            <consortium name="The Broad Institute Genome Sequencing Center for Infectious Disease"/>
            <person name="Wu L."/>
            <person name="Ma J."/>
        </authorList>
    </citation>
    <scope>NUCLEOTIDE SEQUENCE [LARGE SCALE GENOMIC DNA]</scope>
    <source>
        <strain evidence="3">CCUG 62974</strain>
    </source>
</reference>
<keyword evidence="2" id="KW-0378">Hydrolase</keyword>
<dbReference type="Proteomes" id="UP001597024">
    <property type="component" value="Unassembled WGS sequence"/>
</dbReference>
<dbReference type="GO" id="GO:0006508">
    <property type="term" value="P:proteolysis"/>
    <property type="evidence" value="ECO:0007669"/>
    <property type="project" value="UniProtKB-KW"/>
</dbReference>
<protein>
    <submittedName>
        <fullName evidence="2">PrsW family glutamic-type intramembrane protease</fullName>
        <ecNumber evidence="2">3.4.-.-</ecNumber>
    </submittedName>
</protein>
<dbReference type="InterPro" id="IPR026898">
    <property type="entry name" value="PrsW"/>
</dbReference>
<keyword evidence="1" id="KW-0812">Transmembrane</keyword>
<organism evidence="2 3">
    <name type="scientific">Streptosporangium algeriense</name>
    <dbReference type="NCBI Taxonomy" id="1682748"/>
    <lineage>
        <taxon>Bacteria</taxon>
        <taxon>Bacillati</taxon>
        <taxon>Actinomycetota</taxon>
        <taxon>Actinomycetes</taxon>
        <taxon>Streptosporangiales</taxon>
        <taxon>Streptosporangiaceae</taxon>
        <taxon>Streptosporangium</taxon>
    </lineage>
</organism>
<proteinExistence type="predicted"/>
<feature type="transmembrane region" description="Helical" evidence="1">
    <location>
        <begin position="220"/>
        <end position="243"/>
    </location>
</feature>
<sequence length="332" mass="34801">MTDDPSITSGSIRDDHVSRGQAVLIVRLLVGAFLVYLLLDLVRPRRQPDEPTLAVLRQLKLSDSLGQTLAIPPRLLIAVAVGIVTGLVLQALATNARFAEGRRAVALTWATMAAMLGPFALVSLVMLAVFGSDPLVVVGCAASSGFVLWLLHHCQGFARLPARMPLAAFGWGALIVFGLSRVYNAMALGVIDGYLGTGTRSLPGGVVVLRGVGLQQTDMLMVHMGVVVGVVTAAGVLLLLIVFRHRVTDAVSGLVLGAAIGLGYNFTESLPVIRLYGLLSWATGATGGFQYWIRQSIGLLGGHVTLCALLGAAVGLAVQTRGRGRRVLIVGA</sequence>
<feature type="transmembrane region" description="Helical" evidence="1">
    <location>
        <begin position="75"/>
        <end position="93"/>
    </location>
</feature>
<feature type="transmembrane region" description="Helical" evidence="1">
    <location>
        <begin position="135"/>
        <end position="152"/>
    </location>
</feature>
<feature type="transmembrane region" description="Helical" evidence="1">
    <location>
        <begin position="164"/>
        <end position="183"/>
    </location>
</feature>
<evidence type="ECO:0000313" key="2">
    <source>
        <dbReference type="EMBL" id="MFD0888498.1"/>
    </source>
</evidence>
<keyword evidence="1" id="KW-0472">Membrane</keyword>
<feature type="transmembrane region" description="Helical" evidence="1">
    <location>
        <begin position="250"/>
        <end position="267"/>
    </location>
</feature>
<feature type="non-terminal residue" evidence="2">
    <location>
        <position position="332"/>
    </location>
</feature>
<comment type="caution">
    <text evidence="2">The sequence shown here is derived from an EMBL/GenBank/DDBJ whole genome shotgun (WGS) entry which is preliminary data.</text>
</comment>